<reference evidence="1 2" key="1">
    <citation type="submission" date="2020-05" db="EMBL/GenBank/DDBJ databases">
        <title>Comparative genomic analysis of denitrifying bacteria from Halomonas genus.</title>
        <authorList>
            <person name="Wang L."/>
            <person name="Shao Z."/>
        </authorList>
    </citation>
    <scope>NUCLEOTIDE SEQUENCE [LARGE SCALE GENOMIC DNA]</scope>
    <source>
        <strain evidence="1 2">A4</strain>
    </source>
</reference>
<dbReference type="Proteomes" id="UP000814385">
    <property type="component" value="Unassembled WGS sequence"/>
</dbReference>
<accession>A0ABS9P879</accession>
<protein>
    <submittedName>
        <fullName evidence="1">Uncharacterized protein</fullName>
    </submittedName>
</protein>
<gene>
    <name evidence="1" type="ORF">HOP52_08645</name>
</gene>
<comment type="caution">
    <text evidence="1">The sequence shown here is derived from an EMBL/GenBank/DDBJ whole genome shotgun (WGS) entry which is preliminary data.</text>
</comment>
<keyword evidence="2" id="KW-1185">Reference proteome</keyword>
<dbReference type="RefSeq" id="WP_238976973.1">
    <property type="nucleotide sequence ID" value="NZ_JABFUC010000006.1"/>
</dbReference>
<dbReference type="EMBL" id="JABFUC010000006">
    <property type="protein sequence ID" value="MCG6657821.1"/>
    <property type="molecule type" value="Genomic_DNA"/>
</dbReference>
<proteinExistence type="predicted"/>
<sequence>MPAAAAQAPSATPSSTAGVARRGLGSRWWLAGLLVSCLLPAGLSQVETQRLSERIVQVCILAPALMRARCRCVARRRALRRWPPRPLAMPGLLRRPPWRVIPRPRWTAAHDVLTRRGPPGRR</sequence>
<evidence type="ECO:0000313" key="2">
    <source>
        <dbReference type="Proteomes" id="UP000814385"/>
    </source>
</evidence>
<organism evidence="1 2">
    <name type="scientific">Billgrantia campisalis</name>
    <dbReference type="NCBI Taxonomy" id="74661"/>
    <lineage>
        <taxon>Bacteria</taxon>
        <taxon>Pseudomonadati</taxon>
        <taxon>Pseudomonadota</taxon>
        <taxon>Gammaproteobacteria</taxon>
        <taxon>Oceanospirillales</taxon>
        <taxon>Halomonadaceae</taxon>
        <taxon>Billgrantia</taxon>
    </lineage>
</organism>
<name>A0ABS9P879_9GAMM</name>
<evidence type="ECO:0000313" key="1">
    <source>
        <dbReference type="EMBL" id="MCG6657821.1"/>
    </source>
</evidence>